<feature type="compositionally biased region" description="Polar residues" evidence="1">
    <location>
        <begin position="1"/>
        <end position="14"/>
    </location>
</feature>
<dbReference type="Proteomes" id="UP000245207">
    <property type="component" value="Unassembled WGS sequence"/>
</dbReference>
<keyword evidence="3" id="KW-0808">Transferase</keyword>
<dbReference type="AlphaFoldDB" id="A0A2U1QDH4"/>
<evidence type="ECO:0000259" key="2">
    <source>
        <dbReference type="Pfam" id="PF03732"/>
    </source>
</evidence>
<proteinExistence type="predicted"/>
<gene>
    <name evidence="3" type="ORF">CTI12_AA043420</name>
</gene>
<accession>A0A2U1QDH4</accession>
<feature type="domain" description="Retrotransposon gag" evidence="2">
    <location>
        <begin position="148"/>
        <end position="245"/>
    </location>
</feature>
<comment type="caution">
    <text evidence="3">The sequence shown here is derived from an EMBL/GenBank/DDBJ whole genome shotgun (WGS) entry which is preliminary data.</text>
</comment>
<name>A0A2U1QDH4_ARTAN</name>
<feature type="region of interest" description="Disordered" evidence="1">
    <location>
        <begin position="1"/>
        <end position="57"/>
    </location>
</feature>
<dbReference type="Pfam" id="PF03732">
    <property type="entry name" value="Retrotrans_gag"/>
    <property type="match status" value="1"/>
</dbReference>
<dbReference type="PANTHER" id="PTHR33223:SF11">
    <property type="entry name" value="ELEMENT PROTEIN, PUTATIVE-RELATED"/>
    <property type="match status" value="1"/>
</dbReference>
<feature type="region of interest" description="Disordered" evidence="1">
    <location>
        <begin position="283"/>
        <end position="337"/>
    </location>
</feature>
<dbReference type="OrthoDB" id="1936908at2759"/>
<organism evidence="3 4">
    <name type="scientific">Artemisia annua</name>
    <name type="common">Sweet wormwood</name>
    <dbReference type="NCBI Taxonomy" id="35608"/>
    <lineage>
        <taxon>Eukaryota</taxon>
        <taxon>Viridiplantae</taxon>
        <taxon>Streptophyta</taxon>
        <taxon>Embryophyta</taxon>
        <taxon>Tracheophyta</taxon>
        <taxon>Spermatophyta</taxon>
        <taxon>Magnoliopsida</taxon>
        <taxon>eudicotyledons</taxon>
        <taxon>Gunneridae</taxon>
        <taxon>Pentapetalae</taxon>
        <taxon>asterids</taxon>
        <taxon>campanulids</taxon>
        <taxon>Asterales</taxon>
        <taxon>Asteraceae</taxon>
        <taxon>Asteroideae</taxon>
        <taxon>Anthemideae</taxon>
        <taxon>Artemisiinae</taxon>
        <taxon>Artemisia</taxon>
    </lineage>
</organism>
<keyword evidence="3" id="KW-0695">RNA-directed DNA polymerase</keyword>
<evidence type="ECO:0000256" key="1">
    <source>
        <dbReference type="SAM" id="MobiDB-lite"/>
    </source>
</evidence>
<dbReference type="PANTHER" id="PTHR33223">
    <property type="entry name" value="CCHC-TYPE DOMAIN-CONTAINING PROTEIN"/>
    <property type="match status" value="1"/>
</dbReference>
<evidence type="ECO:0000313" key="3">
    <source>
        <dbReference type="EMBL" id="PWA96032.1"/>
    </source>
</evidence>
<dbReference type="GO" id="GO:0003964">
    <property type="term" value="F:RNA-directed DNA polymerase activity"/>
    <property type="evidence" value="ECO:0007669"/>
    <property type="project" value="UniProtKB-KW"/>
</dbReference>
<keyword evidence="3" id="KW-0548">Nucleotidyltransferase</keyword>
<evidence type="ECO:0000313" key="4">
    <source>
        <dbReference type="Proteomes" id="UP000245207"/>
    </source>
</evidence>
<dbReference type="InterPro" id="IPR005162">
    <property type="entry name" value="Retrotrans_gag_dom"/>
</dbReference>
<protein>
    <submittedName>
        <fullName evidence="3">Reverse transcriptase domain-containing protein</fullName>
    </submittedName>
</protein>
<reference evidence="3 4" key="1">
    <citation type="journal article" date="2018" name="Mol. Plant">
        <title>The genome of Artemisia annua provides insight into the evolution of Asteraceae family and artemisinin biosynthesis.</title>
        <authorList>
            <person name="Shen Q."/>
            <person name="Zhang L."/>
            <person name="Liao Z."/>
            <person name="Wang S."/>
            <person name="Yan T."/>
            <person name="Shi P."/>
            <person name="Liu M."/>
            <person name="Fu X."/>
            <person name="Pan Q."/>
            <person name="Wang Y."/>
            <person name="Lv Z."/>
            <person name="Lu X."/>
            <person name="Zhang F."/>
            <person name="Jiang W."/>
            <person name="Ma Y."/>
            <person name="Chen M."/>
            <person name="Hao X."/>
            <person name="Li L."/>
            <person name="Tang Y."/>
            <person name="Lv G."/>
            <person name="Zhou Y."/>
            <person name="Sun X."/>
            <person name="Brodelius P.E."/>
            <person name="Rose J.K.C."/>
            <person name="Tang K."/>
        </authorList>
    </citation>
    <scope>NUCLEOTIDE SEQUENCE [LARGE SCALE GENOMIC DNA]</scope>
    <source>
        <strain evidence="4">cv. Huhao1</strain>
        <tissue evidence="3">Leaf</tissue>
    </source>
</reference>
<dbReference type="EMBL" id="PKPP01000204">
    <property type="protein sequence ID" value="PWA96032.1"/>
    <property type="molecule type" value="Genomic_DNA"/>
</dbReference>
<keyword evidence="4" id="KW-1185">Reference proteome</keyword>
<sequence>MEGFASQPQPQLPGNKNGWISEEDEEMAPKRPRRPINRSPMSGSFKTPKKAKKPTIVGESPVFQQIVNQQLEALLPEIVNHVSAQMGAHPEGAGTGGSGSNGCTYKEFVACKPKEFDGKGGAVTLTRWVEKMEQVMDISGCTEGKKVKYAASSLVNKALTWWNTQIQARGRDAAMGMTWEDFKALMVEEFCPSNEMQKLEEELWNHTMVGANHAGYTDKFHELARMVPHLVTPESKRIDRYIRGLVPQIRAMASQAAMASDISEIKTLFLEMLNLLQLAVSGGSSGSSASTTAEGEKPTETAPPQPLSTTFTSKSPFEESPHTSKPAQPTPDAMVIH</sequence>